<feature type="compositionally biased region" description="Polar residues" evidence="1">
    <location>
        <begin position="23"/>
        <end position="36"/>
    </location>
</feature>
<name>A0A3M0Z1S3_9BACT</name>
<evidence type="ECO:0000313" key="2">
    <source>
        <dbReference type="EMBL" id="RMD76981.1"/>
    </source>
</evidence>
<dbReference type="AlphaFoldDB" id="A0A3M0Z1S3"/>
<accession>A0A3M0Z1S3</accession>
<feature type="region of interest" description="Disordered" evidence="1">
    <location>
        <begin position="20"/>
        <end position="49"/>
    </location>
</feature>
<reference evidence="2 3" key="1">
    <citation type="submission" date="2018-10" db="EMBL/GenBank/DDBJ databases">
        <title>Thermophilic Lithotrophy and Phototrophy in an Intertidal, Iron-rich, Geothermal Spring.</title>
        <authorList>
            <person name="Ward L.M."/>
            <person name="Idei A."/>
            <person name="Nakagawa M."/>
            <person name="Ueno Y."/>
            <person name="Fischer W."/>
            <person name="Mcglynn S.E."/>
        </authorList>
    </citation>
    <scope>NUCLEOTIDE SEQUENCE [LARGE SCALE GENOMIC DNA]</scope>
    <source>
        <strain evidence="2">J137</strain>
    </source>
</reference>
<dbReference type="EMBL" id="RFKV01000077">
    <property type="protein sequence ID" value="RMD76981.1"/>
    <property type="molecule type" value="Genomic_DNA"/>
</dbReference>
<comment type="caution">
    <text evidence="2">The sequence shown here is derived from an EMBL/GenBank/DDBJ whole genome shotgun (WGS) entry which is preliminary data.</text>
</comment>
<organism evidence="2 3">
    <name type="scientific">Candidatus Dojkabacteria bacterium</name>
    <dbReference type="NCBI Taxonomy" id="2099670"/>
    <lineage>
        <taxon>Bacteria</taxon>
        <taxon>Candidatus Dojkabacteria</taxon>
    </lineage>
</organism>
<proteinExistence type="predicted"/>
<sequence length="186" mass="20756">FELLYDSFPHDHVNEVLAESKGENSTTDTNSYSINGNGEKRRQSEDQNNPFIISEDDGFISITTAKMEIKKVKFEVKSLIFESDLSVDGTVSINGSINVTKDVSIQGKLKLGAQNFVELIIQQNETQVLYNFDGELDTKPFVFVSQVAGPPSNFVITDISKTGFKILLDKPAEDLLKFEGVYLLKH</sequence>
<feature type="non-terminal residue" evidence="2">
    <location>
        <position position="1"/>
    </location>
</feature>
<dbReference type="Proteomes" id="UP000269410">
    <property type="component" value="Unassembled WGS sequence"/>
</dbReference>
<gene>
    <name evidence="2" type="ORF">D6810_02375</name>
</gene>
<evidence type="ECO:0000313" key="3">
    <source>
        <dbReference type="Proteomes" id="UP000269410"/>
    </source>
</evidence>
<protein>
    <submittedName>
        <fullName evidence="2">Uncharacterized protein</fullName>
    </submittedName>
</protein>
<evidence type="ECO:0000256" key="1">
    <source>
        <dbReference type="SAM" id="MobiDB-lite"/>
    </source>
</evidence>